<keyword evidence="3" id="KW-1185">Reference proteome</keyword>
<accession>A0A2S4NB09</accession>
<keyword evidence="1" id="KW-0472">Membrane</keyword>
<gene>
    <name evidence="2" type="ORF">Q361_102210</name>
</gene>
<feature type="transmembrane region" description="Helical" evidence="1">
    <location>
        <begin position="65"/>
        <end position="86"/>
    </location>
</feature>
<keyword evidence="1" id="KW-0812">Transmembrane</keyword>
<proteinExistence type="predicted"/>
<name>A0A2S4NB09_9FLAO</name>
<organism evidence="2 3">
    <name type="scientific">Flavobacterium croceum DSM 17960</name>
    <dbReference type="NCBI Taxonomy" id="1121886"/>
    <lineage>
        <taxon>Bacteria</taxon>
        <taxon>Pseudomonadati</taxon>
        <taxon>Bacteroidota</taxon>
        <taxon>Flavobacteriia</taxon>
        <taxon>Flavobacteriales</taxon>
        <taxon>Flavobacteriaceae</taxon>
        <taxon>Flavobacterium</taxon>
    </lineage>
</organism>
<dbReference type="EMBL" id="PQNY01000002">
    <property type="protein sequence ID" value="POS02896.1"/>
    <property type="molecule type" value="Genomic_DNA"/>
</dbReference>
<keyword evidence="1" id="KW-1133">Transmembrane helix</keyword>
<reference evidence="2 3" key="1">
    <citation type="submission" date="2018-01" db="EMBL/GenBank/DDBJ databases">
        <title>Genomic Encyclopedia of Type Strains, Phase I: the one thousand microbial genomes (KMG-I) project.</title>
        <authorList>
            <person name="Goeker M."/>
        </authorList>
    </citation>
    <scope>NUCLEOTIDE SEQUENCE [LARGE SCALE GENOMIC DNA]</scope>
    <source>
        <strain evidence="2 3">DSM 17960</strain>
    </source>
</reference>
<evidence type="ECO:0000313" key="2">
    <source>
        <dbReference type="EMBL" id="POS02896.1"/>
    </source>
</evidence>
<dbReference type="RefSeq" id="WP_103725135.1">
    <property type="nucleotide sequence ID" value="NZ_PQNY01000002.1"/>
</dbReference>
<dbReference type="Proteomes" id="UP000237056">
    <property type="component" value="Unassembled WGS sequence"/>
</dbReference>
<dbReference type="AlphaFoldDB" id="A0A2S4NB09"/>
<protein>
    <submittedName>
        <fullName evidence="2">Uncharacterized protein</fullName>
    </submittedName>
</protein>
<sequence>MSNKNIWEDISNELNKRNEVLDEMLKKNDANSFLKEKSLIYSVTEVFVEKAQEKLTKRANVLKRYTIVSVLLTIILILLFLFYLIFKDYIEHYIYEVLYEKCDYFTYTKEKNEINAYTFTLQVLKLLSIGGLFGGLIYYLSRFSFIFYKEMTSLYNTRHDLRFGRLYIYLSKKDEFELKELVDAFHWSRNDLTNENGLELNSPINTMTDGIEKIIKASAELVKNAK</sequence>
<dbReference type="OrthoDB" id="1523695at2"/>
<feature type="transmembrane region" description="Helical" evidence="1">
    <location>
        <begin position="119"/>
        <end position="141"/>
    </location>
</feature>
<evidence type="ECO:0000313" key="3">
    <source>
        <dbReference type="Proteomes" id="UP000237056"/>
    </source>
</evidence>
<comment type="caution">
    <text evidence="2">The sequence shown here is derived from an EMBL/GenBank/DDBJ whole genome shotgun (WGS) entry which is preliminary data.</text>
</comment>
<evidence type="ECO:0000256" key="1">
    <source>
        <dbReference type="SAM" id="Phobius"/>
    </source>
</evidence>